<dbReference type="OMA" id="FNINFHE"/>
<evidence type="ECO:0000256" key="1">
    <source>
        <dbReference type="SAM" id="MobiDB-lite"/>
    </source>
</evidence>
<proteinExistence type="predicted"/>
<feature type="non-terminal residue" evidence="2">
    <location>
        <position position="315"/>
    </location>
</feature>
<dbReference type="eggNOG" id="ENOG502S5FG">
    <property type="taxonomic scope" value="Eukaryota"/>
</dbReference>
<dbReference type="PhylomeDB" id="A7SB98"/>
<keyword evidence="3" id="KW-1185">Reference proteome</keyword>
<reference evidence="2 3" key="1">
    <citation type="journal article" date="2007" name="Science">
        <title>Sea anemone genome reveals ancestral eumetazoan gene repertoire and genomic organization.</title>
        <authorList>
            <person name="Putnam N.H."/>
            <person name="Srivastava M."/>
            <person name="Hellsten U."/>
            <person name="Dirks B."/>
            <person name="Chapman J."/>
            <person name="Salamov A."/>
            <person name="Terry A."/>
            <person name="Shapiro H."/>
            <person name="Lindquist E."/>
            <person name="Kapitonov V.V."/>
            <person name="Jurka J."/>
            <person name="Genikhovich G."/>
            <person name="Grigoriev I.V."/>
            <person name="Lucas S.M."/>
            <person name="Steele R.E."/>
            <person name="Finnerty J.R."/>
            <person name="Technau U."/>
            <person name="Martindale M.Q."/>
            <person name="Rokhsar D.S."/>
        </authorList>
    </citation>
    <scope>NUCLEOTIDE SEQUENCE [LARGE SCALE GENOMIC DNA]</scope>
    <source>
        <strain evidence="3">CH2 X CH6</strain>
    </source>
</reference>
<accession>A7SB98</accession>
<dbReference type="InterPro" id="IPR015943">
    <property type="entry name" value="WD40/YVTN_repeat-like_dom_sf"/>
</dbReference>
<dbReference type="HOGENOM" id="CLU_884487_0_0_1"/>
<feature type="region of interest" description="Disordered" evidence="1">
    <location>
        <begin position="43"/>
        <end position="68"/>
    </location>
</feature>
<protein>
    <submittedName>
        <fullName evidence="2">Uncharacterized protein</fullName>
    </submittedName>
</protein>
<dbReference type="PANTHER" id="PTHR45532:SF3">
    <property type="match status" value="1"/>
</dbReference>
<name>A7SB98_NEMVE</name>
<evidence type="ECO:0000313" key="3">
    <source>
        <dbReference type="Proteomes" id="UP000001593"/>
    </source>
</evidence>
<dbReference type="AlphaFoldDB" id="A7SB98"/>
<dbReference type="SUPFAM" id="SSF50978">
    <property type="entry name" value="WD40 repeat-like"/>
    <property type="match status" value="1"/>
</dbReference>
<dbReference type="PANTHER" id="PTHR45532">
    <property type="entry name" value="WD REPEAT-CONTAINING PROTEIN 97"/>
    <property type="match status" value="1"/>
</dbReference>
<dbReference type="EMBL" id="DS469614">
    <property type="protein sequence ID" value="EDO39050.1"/>
    <property type="molecule type" value="Genomic_DNA"/>
</dbReference>
<dbReference type="InterPro" id="IPR036322">
    <property type="entry name" value="WD40_repeat_dom_sf"/>
</dbReference>
<sequence length="315" mass="35621">MSESKSAVTYNQLGNKETEDNYSVFGTNDTNSEIILDKDDIASGSSRIDDDEYRSIDDDGEDEDGSNKAKGAYYQIPYGFQSRGCYKHASKNCEIVGVTYNSRFHQFVFLDSRGITSWSYDSVYQTVTRHLNYPAYQFNVLRLIIYSRKYNVYFALSKEYALKVFNINFHEVVSVSAEMHSVLCMVFNPVRSELITGGTGGMKFWTFGEVSTDHRRVWDKDSRPMANYGLALRAAYPKMGGSWVKQVELDIGMQRLYCLSERNVVAYDMLGNQLFEIRDAHRGPVTGCVYSQSCNMLVTAGNDCDVNVCGKKGGK</sequence>
<organism evidence="2 3">
    <name type="scientific">Nematostella vectensis</name>
    <name type="common">Starlet sea anemone</name>
    <dbReference type="NCBI Taxonomy" id="45351"/>
    <lineage>
        <taxon>Eukaryota</taxon>
        <taxon>Metazoa</taxon>
        <taxon>Cnidaria</taxon>
        <taxon>Anthozoa</taxon>
        <taxon>Hexacorallia</taxon>
        <taxon>Actiniaria</taxon>
        <taxon>Edwardsiidae</taxon>
        <taxon>Nematostella</taxon>
    </lineage>
</organism>
<dbReference type="InParanoid" id="A7SB98"/>
<dbReference type="InterPro" id="IPR001680">
    <property type="entry name" value="WD40_rpt"/>
</dbReference>
<evidence type="ECO:0000313" key="2">
    <source>
        <dbReference type="EMBL" id="EDO39050.1"/>
    </source>
</evidence>
<dbReference type="Gene3D" id="2.130.10.10">
    <property type="entry name" value="YVTN repeat-like/Quinoprotein amine dehydrogenase"/>
    <property type="match status" value="1"/>
</dbReference>
<gene>
    <name evidence="2" type="ORF">NEMVEDRAFT_v1g209622</name>
</gene>
<dbReference type="SMART" id="SM00320">
    <property type="entry name" value="WD40"/>
    <property type="match status" value="2"/>
</dbReference>
<dbReference type="Proteomes" id="UP000001593">
    <property type="component" value="Unassembled WGS sequence"/>
</dbReference>